<keyword evidence="2" id="KW-0813">Transport</keyword>
<dbReference type="Proteomes" id="UP001473063">
    <property type="component" value="Unassembled WGS sequence"/>
</dbReference>
<keyword evidence="4 7" id="KW-0812">Transmembrane</keyword>
<comment type="caution">
    <text evidence="8">The sequence shown here is derived from an EMBL/GenBank/DDBJ whole genome shotgun (WGS) entry which is preliminary data.</text>
</comment>
<dbReference type="CDD" id="cd13138">
    <property type="entry name" value="MATE_yoeA_like"/>
    <property type="match status" value="1"/>
</dbReference>
<evidence type="ECO:0000256" key="5">
    <source>
        <dbReference type="ARBA" id="ARBA00022989"/>
    </source>
</evidence>
<dbReference type="NCBIfam" id="TIGR00797">
    <property type="entry name" value="matE"/>
    <property type="match status" value="1"/>
</dbReference>
<evidence type="ECO:0000256" key="6">
    <source>
        <dbReference type="ARBA" id="ARBA00023136"/>
    </source>
</evidence>
<feature type="transmembrane region" description="Helical" evidence="7">
    <location>
        <begin position="165"/>
        <end position="188"/>
    </location>
</feature>
<comment type="subcellular location">
    <subcellularLocation>
        <location evidence="1">Cell membrane</location>
        <topology evidence="1">Multi-pass membrane protein</topology>
    </subcellularLocation>
</comment>
<keyword evidence="5 7" id="KW-1133">Transmembrane helix</keyword>
<organism evidence="8 9">
    <name type="scientific">Blautia aquisgranensis</name>
    <dbReference type="NCBI Taxonomy" id="3133153"/>
    <lineage>
        <taxon>Bacteria</taxon>
        <taxon>Bacillati</taxon>
        <taxon>Bacillota</taxon>
        <taxon>Clostridia</taxon>
        <taxon>Lachnospirales</taxon>
        <taxon>Lachnospiraceae</taxon>
        <taxon>Blautia</taxon>
    </lineage>
</organism>
<gene>
    <name evidence="8" type="ORF">WMO28_05220</name>
</gene>
<dbReference type="PIRSF" id="PIRSF006603">
    <property type="entry name" value="DinF"/>
    <property type="match status" value="1"/>
</dbReference>
<dbReference type="InterPro" id="IPR048279">
    <property type="entry name" value="MdtK-like"/>
</dbReference>
<feature type="transmembrane region" description="Helical" evidence="7">
    <location>
        <begin position="387"/>
        <end position="409"/>
    </location>
</feature>
<evidence type="ECO:0000256" key="1">
    <source>
        <dbReference type="ARBA" id="ARBA00004651"/>
    </source>
</evidence>
<feature type="transmembrane region" description="Helical" evidence="7">
    <location>
        <begin position="415"/>
        <end position="435"/>
    </location>
</feature>
<protein>
    <submittedName>
        <fullName evidence="8">MATE family efflux transporter</fullName>
    </submittedName>
</protein>
<dbReference type="PANTHER" id="PTHR43549">
    <property type="entry name" value="MULTIDRUG RESISTANCE PROTEIN YPNP-RELATED"/>
    <property type="match status" value="1"/>
</dbReference>
<dbReference type="InterPro" id="IPR052031">
    <property type="entry name" value="Membrane_Transporter-Flippase"/>
</dbReference>
<feature type="transmembrane region" description="Helical" evidence="7">
    <location>
        <begin position="356"/>
        <end position="380"/>
    </location>
</feature>
<feature type="transmembrane region" description="Helical" evidence="7">
    <location>
        <begin position="95"/>
        <end position="120"/>
    </location>
</feature>
<feature type="transmembrane region" description="Helical" evidence="7">
    <location>
        <begin position="16"/>
        <end position="33"/>
    </location>
</feature>
<evidence type="ECO:0000256" key="4">
    <source>
        <dbReference type="ARBA" id="ARBA00022692"/>
    </source>
</evidence>
<evidence type="ECO:0000256" key="7">
    <source>
        <dbReference type="SAM" id="Phobius"/>
    </source>
</evidence>
<feature type="transmembrane region" description="Helical" evidence="7">
    <location>
        <begin position="194"/>
        <end position="214"/>
    </location>
</feature>
<feature type="transmembrane region" description="Helical" evidence="7">
    <location>
        <begin position="132"/>
        <end position="153"/>
    </location>
</feature>
<sequence length="444" mass="48053">MKNTQDLLHGNIRRELIALTIPLVLGNILQQFYNTIDSFIVGRYVGTEAFAGIGVAGSIMNLFIFILNGGCNGMSIIFAELYGQKNYEKLRKESFLSLSAGGGFTIVLSVISLLVLYPVLALIQTPAEVEPYAVAYLRIIFIGLPATFLYNWCSAVLRAAGDTETPLWTLFIAMVMNLGLDIVFVLGLHMGTSGTALATVIAQLFSAIVCLWIMKKKHPIFFFGRKEMVMDLPLLKRTANFGAVSALHQSSIYIGKMLVQGAVNSGGTDIISAYTVTTRIEGFSNSFGDSGSTAISVFVAQNRGAGDKKRALKGFHQGLGLMIVFVIILSVLQAALTRGAVLLLMGNPSEVAMKNAVLYMNVISVFYILNFIGNAGVGFFRGIGKISVPVIGSTLHISIRVILSYLLIGKMGLEAVAFATGIGWISVVLYQIVVYRNVRKKGFI</sequence>
<evidence type="ECO:0000256" key="2">
    <source>
        <dbReference type="ARBA" id="ARBA00022448"/>
    </source>
</evidence>
<dbReference type="Pfam" id="PF01554">
    <property type="entry name" value="MatE"/>
    <property type="match status" value="2"/>
</dbReference>
<dbReference type="EMBL" id="JBBMEJ010000004">
    <property type="protein sequence ID" value="MEQ2370357.1"/>
    <property type="molecule type" value="Genomic_DNA"/>
</dbReference>
<feature type="transmembrane region" description="Helical" evidence="7">
    <location>
        <begin position="53"/>
        <end position="83"/>
    </location>
</feature>
<evidence type="ECO:0000313" key="9">
    <source>
        <dbReference type="Proteomes" id="UP001473063"/>
    </source>
</evidence>
<keyword evidence="9" id="KW-1185">Reference proteome</keyword>
<dbReference type="RefSeq" id="WP_349056267.1">
    <property type="nucleotide sequence ID" value="NZ_JBBMEJ010000004.1"/>
</dbReference>
<reference evidence="8 9" key="1">
    <citation type="submission" date="2024-03" db="EMBL/GenBank/DDBJ databases">
        <title>Human intestinal bacterial collection.</title>
        <authorList>
            <person name="Pauvert C."/>
            <person name="Hitch T.C.A."/>
            <person name="Clavel T."/>
        </authorList>
    </citation>
    <scope>NUCLEOTIDE SEQUENCE [LARGE SCALE GENOMIC DNA]</scope>
    <source>
        <strain evidence="8 9">CLA-JM-H16</strain>
    </source>
</reference>
<dbReference type="PANTHER" id="PTHR43549:SF3">
    <property type="entry name" value="MULTIDRUG RESISTANCE PROTEIN YPNP-RELATED"/>
    <property type="match status" value="1"/>
</dbReference>
<feature type="transmembrane region" description="Helical" evidence="7">
    <location>
        <begin position="318"/>
        <end position="336"/>
    </location>
</feature>
<accession>A0ABV1BDM2</accession>
<proteinExistence type="predicted"/>
<keyword evidence="3" id="KW-1003">Cell membrane</keyword>
<evidence type="ECO:0000256" key="3">
    <source>
        <dbReference type="ARBA" id="ARBA00022475"/>
    </source>
</evidence>
<name>A0ABV1BDM2_9FIRM</name>
<dbReference type="InterPro" id="IPR002528">
    <property type="entry name" value="MATE_fam"/>
</dbReference>
<evidence type="ECO:0000313" key="8">
    <source>
        <dbReference type="EMBL" id="MEQ2370357.1"/>
    </source>
</evidence>
<keyword evidence="6 7" id="KW-0472">Membrane</keyword>